<sequence>MKGKVYRLYLEGQDLLGPEDLPLKDLAVLLEGLGGLLEAFALEQGYEEPLPASLVGVREGSVALEVSVGAVLPLEEGLFRPLEEGQYHLLGPKTREKAYLLSKELVKEDRTLKLERAGKVKPLLGAAHPVPAPTPPLVVEDVLTLYGEVIRLGGVEPKVDLRTPQGEYHIRAQREDVKALEEENALYREIGVRVRVRLAWEEGGWKVLGHPELLEVLPYRPGDPQEAFIGLARLVGEALRGLDPEEHVRRLRG</sequence>
<accession>A0A399EHE5</accession>
<evidence type="ECO:0000313" key="1">
    <source>
        <dbReference type="EMBL" id="RIH82600.1"/>
    </source>
</evidence>
<reference evidence="1 2" key="1">
    <citation type="submission" date="2018-08" db="EMBL/GenBank/DDBJ databases">
        <title>Meiothermus luteus KCTC 52599 genome sequencing project.</title>
        <authorList>
            <person name="Da Costa M.S."/>
            <person name="Albuquerque L."/>
            <person name="Raposo P."/>
            <person name="Froufe H.J.C."/>
            <person name="Barroso C.S."/>
            <person name="Egas C."/>
        </authorList>
    </citation>
    <scope>NUCLEOTIDE SEQUENCE [LARGE SCALE GENOMIC DNA]</scope>
    <source>
        <strain evidence="1 2">KCTC 52599</strain>
    </source>
</reference>
<keyword evidence="2" id="KW-1185">Reference proteome</keyword>
<dbReference type="OrthoDB" id="34586at2"/>
<dbReference type="AlphaFoldDB" id="A0A399EHE5"/>
<dbReference type="EMBL" id="QWKZ01000103">
    <property type="protein sequence ID" value="RIH82600.1"/>
    <property type="molecule type" value="Genomic_DNA"/>
</dbReference>
<gene>
    <name evidence="1" type="ORF">Mlute_02436</name>
</gene>
<dbReference type="Proteomes" id="UP000265800">
    <property type="component" value="Unassembled WGS sequence"/>
</dbReference>
<organism evidence="1 2">
    <name type="scientific">Meiothermus luteus</name>
    <dbReference type="NCBI Taxonomy" id="2026184"/>
    <lineage>
        <taxon>Bacteria</taxon>
        <taxon>Thermotogati</taxon>
        <taxon>Deinococcota</taxon>
        <taxon>Deinococci</taxon>
        <taxon>Thermales</taxon>
        <taxon>Thermaceae</taxon>
        <taxon>Meiothermus</taxon>
    </lineage>
</organism>
<evidence type="ECO:0000313" key="2">
    <source>
        <dbReference type="Proteomes" id="UP000265800"/>
    </source>
</evidence>
<name>A0A399EHE5_9DEIN</name>
<dbReference type="RefSeq" id="WP_119360959.1">
    <property type="nucleotide sequence ID" value="NZ_QWKZ01000103.1"/>
</dbReference>
<comment type="caution">
    <text evidence="1">The sequence shown here is derived from an EMBL/GenBank/DDBJ whole genome shotgun (WGS) entry which is preliminary data.</text>
</comment>
<protein>
    <submittedName>
        <fullName evidence="1">Uncharacterized protein</fullName>
    </submittedName>
</protein>
<proteinExistence type="predicted"/>